<evidence type="ECO:0000313" key="2">
    <source>
        <dbReference type="EMBL" id="KAF9526294.1"/>
    </source>
</evidence>
<reference evidence="2" key="1">
    <citation type="submission" date="2020-11" db="EMBL/GenBank/DDBJ databases">
        <authorList>
            <consortium name="DOE Joint Genome Institute"/>
            <person name="Ahrendt S."/>
            <person name="Riley R."/>
            <person name="Andreopoulos W."/>
            <person name="Labutti K."/>
            <person name="Pangilinan J."/>
            <person name="Ruiz-Duenas F.J."/>
            <person name="Barrasa J.M."/>
            <person name="Sanchez-Garcia M."/>
            <person name="Camarero S."/>
            <person name="Miyauchi S."/>
            <person name="Serrano A."/>
            <person name="Linde D."/>
            <person name="Babiker R."/>
            <person name="Drula E."/>
            <person name="Ayuso-Fernandez I."/>
            <person name="Pacheco R."/>
            <person name="Padilla G."/>
            <person name="Ferreira P."/>
            <person name="Barriuso J."/>
            <person name="Kellner H."/>
            <person name="Castanera R."/>
            <person name="Alfaro M."/>
            <person name="Ramirez L."/>
            <person name="Pisabarro A.G."/>
            <person name="Kuo A."/>
            <person name="Tritt A."/>
            <person name="Lipzen A."/>
            <person name="He G."/>
            <person name="Yan M."/>
            <person name="Ng V."/>
            <person name="Cullen D."/>
            <person name="Martin F."/>
            <person name="Rosso M.-N."/>
            <person name="Henrissat B."/>
            <person name="Hibbett D."/>
            <person name="Martinez A.T."/>
            <person name="Grigoriev I.V."/>
        </authorList>
    </citation>
    <scope>NUCLEOTIDE SEQUENCE</scope>
    <source>
        <strain evidence="2">CBS 506.95</strain>
    </source>
</reference>
<dbReference type="OrthoDB" id="3210866at2759"/>
<comment type="caution">
    <text evidence="2">The sequence shown here is derived from an EMBL/GenBank/DDBJ whole genome shotgun (WGS) entry which is preliminary data.</text>
</comment>
<evidence type="ECO:0008006" key="4">
    <source>
        <dbReference type="Google" id="ProtNLM"/>
    </source>
</evidence>
<name>A0A9P6JN59_9AGAR</name>
<feature type="region of interest" description="Disordered" evidence="1">
    <location>
        <begin position="218"/>
        <end position="272"/>
    </location>
</feature>
<gene>
    <name evidence="2" type="ORF">CPB83DRAFT_817327</name>
</gene>
<feature type="region of interest" description="Disordered" evidence="1">
    <location>
        <begin position="98"/>
        <end position="125"/>
    </location>
</feature>
<dbReference type="AlphaFoldDB" id="A0A9P6JN59"/>
<sequence length="459" mass="50993">MEGTRMDIDNNEIAEKVSPATLAPTNSIGLPDQDKENRLALPKLEAGGKWSVEHTDIQNVSKARLSDLCRQYKLPHSGNMGVLRERLTKFSIDTDKWDERLKPSAQRSHLGPQPGRGKKATNQKKSFQRRELLLGGSQSNVQAQGSLSAKTLPTTAAESADHEMIMNWATFIKARFPYQDKATREQIAFARRQQARSYAPNNPLLFNINASANTNCGTYSTSVSTSRQQSFNSSPSTITYQTSNPSHPSSPSDPSPPPPSSPSESNSDSDLPSRLLKLGDGTILTLAESDVPPPPAVSFKNDLPILNAMWDDTTANWGGNSHLIICGRPIALVYWPTLYMSQGQKWKKGQWGGIKGKWSEWKAIVTRWRQGGADHFWAEFSNGDKHLGYKAIVAALRAQRSAKDEAIALHAKNEHQEDFTTVFTYQKSGKVYVMTDAKAIVKKYYELHDIETDSDNEME</sequence>
<evidence type="ECO:0000256" key="1">
    <source>
        <dbReference type="SAM" id="MobiDB-lite"/>
    </source>
</evidence>
<organism evidence="2 3">
    <name type="scientific">Crepidotus variabilis</name>
    <dbReference type="NCBI Taxonomy" id="179855"/>
    <lineage>
        <taxon>Eukaryota</taxon>
        <taxon>Fungi</taxon>
        <taxon>Dikarya</taxon>
        <taxon>Basidiomycota</taxon>
        <taxon>Agaricomycotina</taxon>
        <taxon>Agaricomycetes</taxon>
        <taxon>Agaricomycetidae</taxon>
        <taxon>Agaricales</taxon>
        <taxon>Agaricineae</taxon>
        <taxon>Crepidotaceae</taxon>
        <taxon>Crepidotus</taxon>
    </lineage>
</organism>
<dbReference type="Proteomes" id="UP000807306">
    <property type="component" value="Unassembled WGS sequence"/>
</dbReference>
<dbReference type="EMBL" id="MU157873">
    <property type="protein sequence ID" value="KAF9526294.1"/>
    <property type="molecule type" value="Genomic_DNA"/>
</dbReference>
<evidence type="ECO:0000313" key="3">
    <source>
        <dbReference type="Proteomes" id="UP000807306"/>
    </source>
</evidence>
<keyword evidence="3" id="KW-1185">Reference proteome</keyword>
<proteinExistence type="predicted"/>
<feature type="compositionally biased region" description="Polar residues" evidence="1">
    <location>
        <begin position="218"/>
        <end position="242"/>
    </location>
</feature>
<protein>
    <recommendedName>
        <fullName evidence="4">SAP domain-containing protein</fullName>
    </recommendedName>
</protein>
<feature type="compositionally biased region" description="Low complexity" evidence="1">
    <location>
        <begin position="262"/>
        <end position="272"/>
    </location>
</feature>
<feature type="compositionally biased region" description="Pro residues" evidence="1">
    <location>
        <begin position="251"/>
        <end position="261"/>
    </location>
</feature>
<accession>A0A9P6JN59</accession>